<proteinExistence type="inferred from homology"/>
<dbReference type="AlphaFoldDB" id="A0A9Q0C214"/>
<evidence type="ECO:0000256" key="3">
    <source>
        <dbReference type="SAM" id="SignalP"/>
    </source>
</evidence>
<gene>
    <name evidence="4" type="ORF">LUZ63_017215</name>
</gene>
<protein>
    <submittedName>
        <fullName evidence="4">Uncharacterized protein</fullName>
    </submittedName>
</protein>
<keyword evidence="5" id="KW-1185">Reference proteome</keyword>
<sequence length="122" mass="13006">MNRFTSNNLIPGLIFLLCLVQIVAAGQLEYSTANRNVNSGSLQDEPGDDTGPIGSSPPGPKIDCNFACARRCVMASRQNLCIRACGSCCLKCQCVPTGTFGNKEMCPCYASIMTHGLKPKCP</sequence>
<feature type="region of interest" description="Disordered" evidence="2">
    <location>
        <begin position="37"/>
        <end position="59"/>
    </location>
</feature>
<evidence type="ECO:0000313" key="4">
    <source>
        <dbReference type="EMBL" id="KAJ1685825.1"/>
    </source>
</evidence>
<dbReference type="PANTHER" id="PTHR23201:SF45">
    <property type="entry name" value="SNAKIN-2-LIKE"/>
    <property type="match status" value="1"/>
</dbReference>
<dbReference type="Proteomes" id="UP001151287">
    <property type="component" value="Unassembled WGS sequence"/>
</dbReference>
<evidence type="ECO:0000313" key="5">
    <source>
        <dbReference type="Proteomes" id="UP001151287"/>
    </source>
</evidence>
<name>A0A9Q0C214_9POAL</name>
<feature type="signal peptide" evidence="3">
    <location>
        <begin position="1"/>
        <end position="25"/>
    </location>
</feature>
<reference evidence="4" key="1">
    <citation type="journal article" date="2022" name="Cell">
        <title>Repeat-based holocentromeres influence genome architecture and karyotype evolution.</title>
        <authorList>
            <person name="Hofstatter P.G."/>
            <person name="Thangavel G."/>
            <person name="Lux T."/>
            <person name="Neumann P."/>
            <person name="Vondrak T."/>
            <person name="Novak P."/>
            <person name="Zhang M."/>
            <person name="Costa L."/>
            <person name="Castellani M."/>
            <person name="Scott A."/>
            <person name="Toegelov H."/>
            <person name="Fuchs J."/>
            <person name="Mata-Sucre Y."/>
            <person name="Dias Y."/>
            <person name="Vanzela A.L.L."/>
            <person name="Huettel B."/>
            <person name="Almeida C.C.S."/>
            <person name="Simkova H."/>
            <person name="Souza G."/>
            <person name="Pedrosa-Harand A."/>
            <person name="Macas J."/>
            <person name="Mayer K.F.X."/>
            <person name="Houben A."/>
            <person name="Marques A."/>
        </authorList>
    </citation>
    <scope>NUCLEOTIDE SEQUENCE</scope>
    <source>
        <strain evidence="4">RhyBre1mFocal</strain>
    </source>
</reference>
<comment type="similarity">
    <text evidence="1">Belongs to the GASA family.</text>
</comment>
<dbReference type="OrthoDB" id="625265at2759"/>
<keyword evidence="3" id="KW-0732">Signal</keyword>
<dbReference type="PANTHER" id="PTHR23201">
    <property type="entry name" value="EXTENSIN, PROLINE-RICH PROTEIN"/>
    <property type="match status" value="1"/>
</dbReference>
<organism evidence="4 5">
    <name type="scientific">Rhynchospora breviuscula</name>
    <dbReference type="NCBI Taxonomy" id="2022672"/>
    <lineage>
        <taxon>Eukaryota</taxon>
        <taxon>Viridiplantae</taxon>
        <taxon>Streptophyta</taxon>
        <taxon>Embryophyta</taxon>
        <taxon>Tracheophyta</taxon>
        <taxon>Spermatophyta</taxon>
        <taxon>Magnoliopsida</taxon>
        <taxon>Liliopsida</taxon>
        <taxon>Poales</taxon>
        <taxon>Cyperaceae</taxon>
        <taxon>Cyperoideae</taxon>
        <taxon>Rhynchosporeae</taxon>
        <taxon>Rhynchospora</taxon>
    </lineage>
</organism>
<dbReference type="EMBL" id="JAMQYH010000005">
    <property type="protein sequence ID" value="KAJ1685825.1"/>
    <property type="molecule type" value="Genomic_DNA"/>
</dbReference>
<accession>A0A9Q0C214</accession>
<dbReference type="Pfam" id="PF02704">
    <property type="entry name" value="GASA"/>
    <property type="match status" value="1"/>
</dbReference>
<comment type="caution">
    <text evidence="4">The sequence shown here is derived from an EMBL/GenBank/DDBJ whole genome shotgun (WGS) entry which is preliminary data.</text>
</comment>
<evidence type="ECO:0000256" key="2">
    <source>
        <dbReference type="SAM" id="MobiDB-lite"/>
    </source>
</evidence>
<feature type="chain" id="PRO_5040255652" evidence="3">
    <location>
        <begin position="26"/>
        <end position="122"/>
    </location>
</feature>
<dbReference type="InterPro" id="IPR003854">
    <property type="entry name" value="GASA"/>
</dbReference>
<evidence type="ECO:0000256" key="1">
    <source>
        <dbReference type="ARBA" id="ARBA00010582"/>
    </source>
</evidence>